<dbReference type="Proteomes" id="UP001203338">
    <property type="component" value="Unassembled WGS sequence"/>
</dbReference>
<sequence length="603" mass="65678">MFRKVLFSAMVLLLAYSLWFRPDILTITAGISLFLFGMLCLDQGFRQVSGGWLARTLKRTTRTPWSSYRAGLAATSLLQSSSLVSVLALSFVSTRLITLSAGIALLMGAGLGSTVGTWLIAAFGMKVAISHYAMPMLVMGTLLQLQKAHRLQGGGYVLLGLGFLLLGIHYIKEGMGGAGDSTLLTFDYGLLGGVLIGAILTVLMQSSHALQILVITAMSGGHLDYSDAIALCIGTNIGTTATAALAAITASADGRRLALANIAFKSVAAFYIVLTIPFWISTNQAIASVLGIAGNNMLELALFHTVFNIVGAVLMVPCLDPLQNFLSRLFVNQDKQNHLNIPMPVDESARATGLTQTALQHPDTALVALRTESTFLYRQTVALISFGLYVDNSLSHDNNLDLPESIPPWPNWRVGKLYKLQIRGIHEDICEFCDQLESQVSPEQKADIAALRMACNNFVGAIKQLRYLHKSLRRSVHSDTDSIREHYRLLRNRIITTLRQLQLFSQDENCDIPKAVSTLKRELYAQDFLSENSLQTLLKESKTDALHITALINDNGTAHNICNNLIDGAVILLLQGHGAVINPETDEQFALPFIPGSKPQPSQ</sequence>
<feature type="transmembrane region" description="Helical" evidence="6">
    <location>
        <begin position="183"/>
        <end position="204"/>
    </location>
</feature>
<evidence type="ECO:0000313" key="7">
    <source>
        <dbReference type="EMBL" id="MCL6272169.1"/>
    </source>
</evidence>
<keyword evidence="4 6" id="KW-1133">Transmembrane helix</keyword>
<keyword evidence="8" id="KW-1185">Reference proteome</keyword>
<dbReference type="RefSeq" id="WP_249701854.1">
    <property type="nucleotide sequence ID" value="NZ_JAMFLX010000052.1"/>
</dbReference>
<feature type="transmembrane region" description="Helical" evidence="6">
    <location>
        <begin position="27"/>
        <end position="45"/>
    </location>
</feature>
<evidence type="ECO:0000256" key="5">
    <source>
        <dbReference type="ARBA" id="ARBA00023136"/>
    </source>
</evidence>
<proteinExistence type="predicted"/>
<evidence type="ECO:0000313" key="8">
    <source>
        <dbReference type="Proteomes" id="UP001203338"/>
    </source>
</evidence>
<name>A0ABT0PLB1_9GAMM</name>
<comment type="subcellular location">
    <subcellularLocation>
        <location evidence="1">Cell membrane</location>
        <topology evidence="1">Multi-pass membrane protein</topology>
    </subcellularLocation>
</comment>
<feature type="transmembrane region" description="Helical" evidence="6">
    <location>
        <begin position="151"/>
        <end position="171"/>
    </location>
</feature>
<feature type="transmembrane region" description="Helical" evidence="6">
    <location>
        <begin position="300"/>
        <end position="319"/>
    </location>
</feature>
<dbReference type="EMBL" id="JAMFLX010000052">
    <property type="protein sequence ID" value="MCL6272169.1"/>
    <property type="molecule type" value="Genomic_DNA"/>
</dbReference>
<protein>
    <submittedName>
        <fullName evidence="7">Na/Pi symporter</fullName>
    </submittedName>
</protein>
<keyword evidence="2" id="KW-1003">Cell membrane</keyword>
<comment type="caution">
    <text evidence="7">The sequence shown here is derived from an EMBL/GenBank/DDBJ whole genome shotgun (WGS) entry which is preliminary data.</text>
</comment>
<evidence type="ECO:0000256" key="2">
    <source>
        <dbReference type="ARBA" id="ARBA00022475"/>
    </source>
</evidence>
<gene>
    <name evidence="7" type="ORF">M3P05_19805</name>
</gene>
<dbReference type="PANTHER" id="PTHR10010:SF46">
    <property type="entry name" value="SODIUM-DEPENDENT PHOSPHATE TRANSPORT PROTEIN 2B"/>
    <property type="match status" value="1"/>
</dbReference>
<accession>A0ABT0PLB1</accession>
<keyword evidence="5 6" id="KW-0472">Membrane</keyword>
<feature type="transmembrane region" description="Helical" evidence="6">
    <location>
        <begin position="66"/>
        <end position="91"/>
    </location>
</feature>
<organism evidence="7 8">
    <name type="scientific">Parendozoicomonas callyspongiae</name>
    <dbReference type="NCBI Taxonomy" id="2942213"/>
    <lineage>
        <taxon>Bacteria</taxon>
        <taxon>Pseudomonadati</taxon>
        <taxon>Pseudomonadota</taxon>
        <taxon>Gammaproteobacteria</taxon>
        <taxon>Oceanospirillales</taxon>
        <taxon>Endozoicomonadaceae</taxon>
        <taxon>Parendozoicomonas</taxon>
    </lineage>
</organism>
<feature type="transmembrane region" description="Helical" evidence="6">
    <location>
        <begin position="228"/>
        <end position="250"/>
    </location>
</feature>
<evidence type="ECO:0000256" key="4">
    <source>
        <dbReference type="ARBA" id="ARBA00022989"/>
    </source>
</evidence>
<evidence type="ECO:0000256" key="6">
    <source>
        <dbReference type="SAM" id="Phobius"/>
    </source>
</evidence>
<dbReference type="NCBIfam" id="NF037997">
    <property type="entry name" value="Na_Pi_symport"/>
    <property type="match status" value="1"/>
</dbReference>
<dbReference type="Pfam" id="PF02690">
    <property type="entry name" value="Na_Pi_cotrans"/>
    <property type="match status" value="2"/>
</dbReference>
<evidence type="ECO:0000256" key="1">
    <source>
        <dbReference type="ARBA" id="ARBA00004651"/>
    </source>
</evidence>
<reference evidence="7 8" key="1">
    <citation type="submission" date="2022-05" db="EMBL/GenBank/DDBJ databases">
        <authorList>
            <person name="Park J.-S."/>
        </authorList>
    </citation>
    <scope>NUCLEOTIDE SEQUENCE [LARGE SCALE GENOMIC DNA]</scope>
    <source>
        <strain evidence="7 8">2012CJ34-2</strain>
    </source>
</reference>
<dbReference type="PANTHER" id="PTHR10010">
    <property type="entry name" value="SOLUTE CARRIER FAMILY 34 SODIUM PHOSPHATE , MEMBER 2-RELATED"/>
    <property type="match status" value="1"/>
</dbReference>
<keyword evidence="3 6" id="KW-0812">Transmembrane</keyword>
<evidence type="ECO:0000256" key="3">
    <source>
        <dbReference type="ARBA" id="ARBA00022692"/>
    </source>
</evidence>
<feature type="transmembrane region" description="Helical" evidence="6">
    <location>
        <begin position="97"/>
        <end position="120"/>
    </location>
</feature>
<dbReference type="InterPro" id="IPR003841">
    <property type="entry name" value="Na/Pi_transpt"/>
</dbReference>